<dbReference type="InterPro" id="IPR003738">
    <property type="entry name" value="SRAP"/>
</dbReference>
<dbReference type="GO" id="GO:0006508">
    <property type="term" value="P:proteolysis"/>
    <property type="evidence" value="ECO:0007669"/>
    <property type="project" value="UniProtKB-KW"/>
</dbReference>
<dbReference type="KEGG" id="vpo:Kpol_1018p154"/>
<keyword evidence="5" id="KW-0190">Covalent protein-DNA linkage</keyword>
<dbReference type="PANTHER" id="PTHR13604">
    <property type="entry name" value="DC12-RELATED"/>
    <property type="match status" value="1"/>
</dbReference>
<keyword evidence="4" id="KW-0378">Hydrolase</keyword>
<dbReference type="OMA" id="SYNKGPQ"/>
<dbReference type="AlphaFoldDB" id="A7TDZ5"/>
<keyword evidence="6" id="KW-0238">DNA-binding</keyword>
<dbReference type="EMBL" id="DS480378">
    <property type="protein sequence ID" value="EDO19615.1"/>
    <property type="molecule type" value="Genomic_DNA"/>
</dbReference>
<keyword evidence="2" id="KW-0645">Protease</keyword>
<dbReference type="Gene3D" id="3.90.1680.10">
    <property type="entry name" value="SOS response associated peptidase-like"/>
    <property type="match status" value="1"/>
</dbReference>
<feature type="compositionally biased region" description="Basic and acidic residues" evidence="8">
    <location>
        <begin position="260"/>
        <end position="277"/>
    </location>
</feature>
<comment type="similarity">
    <text evidence="1">Belongs to the SOS response-associated peptidase family.</text>
</comment>
<dbReference type="eggNOG" id="KOG2618">
    <property type="taxonomic scope" value="Eukaryota"/>
</dbReference>
<dbReference type="PhylomeDB" id="A7TDZ5"/>
<evidence type="ECO:0008006" key="11">
    <source>
        <dbReference type="Google" id="ProtNLM"/>
    </source>
</evidence>
<evidence type="ECO:0000256" key="7">
    <source>
        <dbReference type="ARBA" id="ARBA00023239"/>
    </source>
</evidence>
<evidence type="ECO:0000256" key="6">
    <source>
        <dbReference type="ARBA" id="ARBA00023125"/>
    </source>
</evidence>
<evidence type="ECO:0000256" key="1">
    <source>
        <dbReference type="ARBA" id="ARBA00008136"/>
    </source>
</evidence>
<dbReference type="Proteomes" id="UP000000267">
    <property type="component" value="Unassembled WGS sequence"/>
</dbReference>
<keyword evidence="3" id="KW-0227">DNA damage</keyword>
<evidence type="ECO:0000313" key="10">
    <source>
        <dbReference type="Proteomes" id="UP000000267"/>
    </source>
</evidence>
<dbReference type="GO" id="GO:0106300">
    <property type="term" value="P:protein-DNA covalent cross-linking repair"/>
    <property type="evidence" value="ECO:0007669"/>
    <property type="project" value="InterPro"/>
</dbReference>
<organism evidence="10">
    <name type="scientific">Vanderwaltozyma polyspora (strain ATCC 22028 / DSM 70294 / BCRC 21397 / CBS 2163 / NBRC 10782 / NRRL Y-8283 / UCD 57-17)</name>
    <name type="common">Kluyveromyces polysporus</name>
    <dbReference type="NCBI Taxonomy" id="436907"/>
    <lineage>
        <taxon>Eukaryota</taxon>
        <taxon>Fungi</taxon>
        <taxon>Dikarya</taxon>
        <taxon>Ascomycota</taxon>
        <taxon>Saccharomycotina</taxon>
        <taxon>Saccharomycetes</taxon>
        <taxon>Saccharomycetales</taxon>
        <taxon>Saccharomycetaceae</taxon>
        <taxon>Vanderwaltozyma</taxon>
    </lineage>
</organism>
<keyword evidence="7" id="KW-0456">Lyase</keyword>
<dbReference type="SUPFAM" id="SSF143081">
    <property type="entry name" value="BB1717-like"/>
    <property type="match status" value="1"/>
</dbReference>
<evidence type="ECO:0000256" key="3">
    <source>
        <dbReference type="ARBA" id="ARBA00022763"/>
    </source>
</evidence>
<dbReference type="InParanoid" id="A7TDZ5"/>
<dbReference type="GeneID" id="5547979"/>
<dbReference type="GO" id="GO:0016829">
    <property type="term" value="F:lyase activity"/>
    <property type="evidence" value="ECO:0007669"/>
    <property type="project" value="UniProtKB-KW"/>
</dbReference>
<dbReference type="RefSeq" id="XP_001647473.1">
    <property type="nucleotide sequence ID" value="XM_001647423.1"/>
</dbReference>
<sequence length="304" mass="34701">MCGRYALAYDSENLSKQIGTFNLEINTVDETDNGGHTDAYNIAPTQEGAVYRNEGDTMGKLSYMKWGLIPHWTKDVTKFKSYSTFNARVESLLESKIWKGCCNKKRCVVPISGYYEWKTNGKGKTPYYITRKDGKLMFLAGLYDHVQSVDMHTYSIVTNDAPKELRWLHPRMPVVLEPHTKAWDAWLNNGKIQWTQEELQETLESKFNPETILCYQVSADVGKVANQGSRLTKPILMKDKNALIKQEPIVKAEIKSEIKSEDIPIKPEESPVKKEEIVQPETPKVKKRSIIDLLGSSSAKKRHK</sequence>
<evidence type="ECO:0000256" key="4">
    <source>
        <dbReference type="ARBA" id="ARBA00022801"/>
    </source>
</evidence>
<dbReference type="GO" id="GO:0003697">
    <property type="term" value="F:single-stranded DNA binding"/>
    <property type="evidence" value="ECO:0007669"/>
    <property type="project" value="InterPro"/>
</dbReference>
<dbReference type="HOGENOM" id="CLU_035990_0_1_1"/>
<dbReference type="FunCoup" id="A7TDZ5">
    <property type="interactions" value="636"/>
</dbReference>
<evidence type="ECO:0000256" key="8">
    <source>
        <dbReference type="SAM" id="MobiDB-lite"/>
    </source>
</evidence>
<feature type="region of interest" description="Disordered" evidence="8">
    <location>
        <begin position="260"/>
        <end position="304"/>
    </location>
</feature>
<name>A7TDZ5_VANPO</name>
<reference evidence="9 10" key="1">
    <citation type="journal article" date="2007" name="Proc. Natl. Acad. Sci. U.S.A.">
        <title>Independent sorting-out of thousands of duplicated gene pairs in two yeast species descended from a whole-genome duplication.</title>
        <authorList>
            <person name="Scannell D.R."/>
            <person name="Frank A.C."/>
            <person name="Conant G.C."/>
            <person name="Byrne K.P."/>
            <person name="Woolfit M."/>
            <person name="Wolfe K.H."/>
        </authorList>
    </citation>
    <scope>NUCLEOTIDE SEQUENCE [LARGE SCALE GENOMIC DNA]</scope>
    <source>
        <strain evidence="10">ATCC 22028 / DSM 70294 / BCRC 21397 / CBS 2163 / NBRC 10782 / NRRL Y-8283 / UCD 57-17</strain>
    </source>
</reference>
<protein>
    <recommendedName>
        <fullName evidence="11">Abasic site processing protein</fullName>
    </recommendedName>
</protein>
<keyword evidence="10" id="KW-1185">Reference proteome</keyword>
<dbReference type="GO" id="GO:0008233">
    <property type="term" value="F:peptidase activity"/>
    <property type="evidence" value="ECO:0007669"/>
    <property type="project" value="UniProtKB-KW"/>
</dbReference>
<dbReference type="PANTHER" id="PTHR13604:SF0">
    <property type="entry name" value="ABASIC SITE PROCESSING PROTEIN HMCES"/>
    <property type="match status" value="1"/>
</dbReference>
<dbReference type="Pfam" id="PF02586">
    <property type="entry name" value="SRAP"/>
    <property type="match status" value="1"/>
</dbReference>
<evidence type="ECO:0000256" key="2">
    <source>
        <dbReference type="ARBA" id="ARBA00022670"/>
    </source>
</evidence>
<accession>A7TDZ5</accession>
<evidence type="ECO:0000313" key="9">
    <source>
        <dbReference type="EMBL" id="EDO19615.1"/>
    </source>
</evidence>
<proteinExistence type="inferred from homology"/>
<dbReference type="OrthoDB" id="2111841at2759"/>
<gene>
    <name evidence="9" type="ORF">Kpol_1018p154</name>
</gene>
<dbReference type="InterPro" id="IPR036590">
    <property type="entry name" value="SRAP-like"/>
</dbReference>
<evidence type="ECO:0000256" key="5">
    <source>
        <dbReference type="ARBA" id="ARBA00023124"/>
    </source>
</evidence>